<name>A0A6A4VZZ9_AMPAM</name>
<dbReference type="PRINTS" id="PR00689">
    <property type="entry name" value="ACOABINDINGP"/>
</dbReference>
<dbReference type="Gene3D" id="1.20.80.10">
    <property type="match status" value="1"/>
</dbReference>
<dbReference type="Pfam" id="PF00887">
    <property type="entry name" value="ACBP"/>
    <property type="match status" value="1"/>
</dbReference>
<protein>
    <submittedName>
        <fullName evidence="4">Putative acyl-CoA-binding protein</fullName>
    </submittedName>
</protein>
<dbReference type="OrthoDB" id="17536at2759"/>
<comment type="caution">
    <text evidence="4">The sequence shown here is derived from an EMBL/GenBank/DDBJ whole genome shotgun (WGS) entry which is preliminary data.</text>
</comment>
<dbReference type="CDD" id="cd00435">
    <property type="entry name" value="ACBP"/>
    <property type="match status" value="1"/>
</dbReference>
<dbReference type="GO" id="GO:0006631">
    <property type="term" value="P:fatty acid metabolic process"/>
    <property type="evidence" value="ECO:0007669"/>
    <property type="project" value="TreeGrafter"/>
</dbReference>
<organism evidence="4 5">
    <name type="scientific">Amphibalanus amphitrite</name>
    <name type="common">Striped barnacle</name>
    <name type="synonym">Balanus amphitrite</name>
    <dbReference type="NCBI Taxonomy" id="1232801"/>
    <lineage>
        <taxon>Eukaryota</taxon>
        <taxon>Metazoa</taxon>
        <taxon>Ecdysozoa</taxon>
        <taxon>Arthropoda</taxon>
        <taxon>Crustacea</taxon>
        <taxon>Multicrustacea</taxon>
        <taxon>Cirripedia</taxon>
        <taxon>Thoracica</taxon>
        <taxon>Thoracicalcarea</taxon>
        <taxon>Balanomorpha</taxon>
        <taxon>Balanoidea</taxon>
        <taxon>Balanidae</taxon>
        <taxon>Amphibalaninae</taxon>
        <taxon>Amphibalanus</taxon>
    </lineage>
</organism>
<evidence type="ECO:0000313" key="4">
    <source>
        <dbReference type="EMBL" id="KAF0301357.1"/>
    </source>
</evidence>
<evidence type="ECO:0000313" key="5">
    <source>
        <dbReference type="Proteomes" id="UP000440578"/>
    </source>
</evidence>
<gene>
    <name evidence="4" type="primary">ACBP_1</name>
    <name evidence="4" type="ORF">FJT64_026291</name>
</gene>
<dbReference type="Proteomes" id="UP000440578">
    <property type="component" value="Unassembled WGS sequence"/>
</dbReference>
<accession>A0A6A4VZZ9</accession>
<evidence type="ECO:0000256" key="2">
    <source>
        <dbReference type="ARBA" id="ARBA00023121"/>
    </source>
</evidence>
<dbReference type="EMBL" id="VIIS01001172">
    <property type="protein sequence ID" value="KAF0301357.1"/>
    <property type="molecule type" value="Genomic_DNA"/>
</dbReference>
<dbReference type="SUPFAM" id="SSF47027">
    <property type="entry name" value="Acyl-CoA binding protein"/>
    <property type="match status" value="1"/>
</dbReference>
<proteinExistence type="inferred from homology"/>
<sequence length="245" mass="26451">MMQRTMKKQHMTSAYVDCVLPADCPLLATVELARRADPDGDALRRPAPAARLYRLSPRTCVARCDSVLADDHHYWLAETVLSQFEGAATVVALGSAPLAEYLSSAAPYEERPSLLVRCLATSQCKLPSSLTSLEPPNVVKGTPAAESLKVRPAAAAAAMGLEDDFKKASEDVTKLKTRPSDADMLEIYALFKQGTVGDVNTDRPGMLDFKGKAKWDAWSGKKGMTKEAAMEAYVKKASELIAADS</sequence>
<dbReference type="InterPro" id="IPR000582">
    <property type="entry name" value="Acyl-CoA-binding_protein"/>
</dbReference>
<dbReference type="PANTHER" id="PTHR23310:SF62">
    <property type="entry name" value="ACYL-COA BINDING PROTEIN 1, ISOFORM A"/>
    <property type="match status" value="1"/>
</dbReference>
<evidence type="ECO:0000259" key="3">
    <source>
        <dbReference type="PROSITE" id="PS51228"/>
    </source>
</evidence>
<keyword evidence="2" id="KW-0446">Lipid-binding</keyword>
<dbReference type="PROSITE" id="PS51228">
    <property type="entry name" value="ACB_2"/>
    <property type="match status" value="1"/>
</dbReference>
<dbReference type="InterPro" id="IPR022408">
    <property type="entry name" value="Acyl-CoA-binding_prot_CS"/>
</dbReference>
<dbReference type="AlphaFoldDB" id="A0A6A4VZZ9"/>
<comment type="similarity">
    <text evidence="1">Belongs to the ACBP family.</text>
</comment>
<reference evidence="4 5" key="1">
    <citation type="submission" date="2019-07" db="EMBL/GenBank/DDBJ databases">
        <title>Draft genome assembly of a fouling barnacle, Amphibalanus amphitrite (Darwin, 1854): The first reference genome for Thecostraca.</title>
        <authorList>
            <person name="Kim W."/>
        </authorList>
    </citation>
    <scope>NUCLEOTIDE SEQUENCE [LARGE SCALE GENOMIC DNA]</scope>
    <source>
        <strain evidence="4">SNU_AA5</strain>
        <tissue evidence="4">Soma without cirri and trophi</tissue>
    </source>
</reference>
<dbReference type="InterPro" id="IPR035984">
    <property type="entry name" value="Acyl-CoA-binding_sf"/>
</dbReference>
<evidence type="ECO:0000256" key="1">
    <source>
        <dbReference type="ARBA" id="ARBA00005567"/>
    </source>
</evidence>
<dbReference type="PROSITE" id="PS00880">
    <property type="entry name" value="ACB_1"/>
    <property type="match status" value="1"/>
</dbReference>
<dbReference type="InterPro" id="IPR014352">
    <property type="entry name" value="FERM/acyl-CoA-bd_prot_sf"/>
</dbReference>
<keyword evidence="5" id="KW-1185">Reference proteome</keyword>
<dbReference type="PANTHER" id="PTHR23310">
    <property type="entry name" value="ACYL-COA-BINDING PROTEIN, ACBP"/>
    <property type="match status" value="1"/>
</dbReference>
<dbReference type="GO" id="GO:0000062">
    <property type="term" value="F:fatty-acyl-CoA binding"/>
    <property type="evidence" value="ECO:0007669"/>
    <property type="project" value="InterPro"/>
</dbReference>
<feature type="domain" description="ACB" evidence="3">
    <location>
        <begin position="161"/>
        <end position="245"/>
    </location>
</feature>